<dbReference type="CDD" id="cd07344">
    <property type="entry name" value="M48_yhfN_like"/>
    <property type="match status" value="1"/>
</dbReference>
<accession>A0A5B7WUN0</accession>
<evidence type="ECO:0000259" key="2">
    <source>
        <dbReference type="Pfam" id="PF01863"/>
    </source>
</evidence>
<feature type="region of interest" description="Disordered" evidence="1">
    <location>
        <begin position="186"/>
        <end position="206"/>
    </location>
</feature>
<keyword evidence="4" id="KW-1185">Reference proteome</keyword>
<proteinExistence type="predicted"/>
<dbReference type="InterPro" id="IPR053136">
    <property type="entry name" value="UTP_pyrophosphatase-like"/>
</dbReference>
<evidence type="ECO:0000313" key="4">
    <source>
        <dbReference type="Proteomes" id="UP000307000"/>
    </source>
</evidence>
<feature type="compositionally biased region" description="Acidic residues" evidence="1">
    <location>
        <begin position="193"/>
        <end position="206"/>
    </location>
</feature>
<feature type="domain" description="YgjP-like metallopeptidase" evidence="2">
    <location>
        <begin position="97"/>
        <end position="163"/>
    </location>
</feature>
<sequence>MPAHPTTVDFYAEDDIPVRIVRSTKRRKTVSSQWKDDRFVVSVPAALTESAERTFVEEMLKKFRQRKRTTDWALSDEALMQRAIALDRHYTGGLAAPASVRWVSNQTKRWGSATVYERRIRLSTRLQYMPQWVQDYVLVHELCHLVEPADGHGPRFNGLLNRFERRREADEYLKAFSAGYRAHAREMGRPDDQLEDLDEGGDVEHG</sequence>
<dbReference type="KEGG" id="gcr:GcLGCM259_1902"/>
<reference evidence="3 4" key="1">
    <citation type="submission" date="2018-12" db="EMBL/GenBank/DDBJ databases">
        <title>Complete Genome Sequence of Glutamicibacter creatinolyticus strain LGCM259,isolated from an abscess of a 12-year-old mare in Italy.</title>
        <authorList>
            <person name="Santos R.G."/>
            <person name="Silva A.L."/>
            <person name="Seyffert N."/>
            <person name="Castro T.L.P."/>
            <person name="Attili A.R."/>
            <person name="Rifici C."/>
            <person name="Mazzullo G."/>
            <person name="Brenig B."/>
            <person name="Venanzi F."/>
            <person name="Azevedo V."/>
        </authorList>
    </citation>
    <scope>NUCLEOTIDE SEQUENCE [LARGE SCALE GENOMIC DNA]</scope>
    <source>
        <strain evidence="3 4">LGCM 259</strain>
    </source>
</reference>
<dbReference type="PANTHER" id="PTHR30399:SF1">
    <property type="entry name" value="UTP PYROPHOSPHATASE"/>
    <property type="match status" value="1"/>
</dbReference>
<organism evidence="3 4">
    <name type="scientific">Glutamicibacter creatinolyticus</name>
    <dbReference type="NCBI Taxonomy" id="162496"/>
    <lineage>
        <taxon>Bacteria</taxon>
        <taxon>Bacillati</taxon>
        <taxon>Actinomycetota</taxon>
        <taxon>Actinomycetes</taxon>
        <taxon>Micrococcales</taxon>
        <taxon>Micrococcaceae</taxon>
        <taxon>Glutamicibacter</taxon>
    </lineage>
</organism>
<dbReference type="Gene3D" id="3.30.2010.10">
    <property type="entry name" value="Metalloproteases ('zincins'), catalytic domain"/>
    <property type="match status" value="1"/>
</dbReference>
<gene>
    <name evidence="3" type="ORF">GcLGCM259_1902</name>
</gene>
<dbReference type="AlphaFoldDB" id="A0A5B7WUN0"/>
<dbReference type="InterPro" id="IPR002725">
    <property type="entry name" value="YgjP-like_metallopeptidase"/>
</dbReference>
<protein>
    <submittedName>
        <fullName evidence="3">M48 family peptidase</fullName>
    </submittedName>
</protein>
<evidence type="ECO:0000313" key="3">
    <source>
        <dbReference type="EMBL" id="QCY47617.1"/>
    </source>
</evidence>
<name>A0A5B7WUN0_9MICC</name>
<dbReference type="Proteomes" id="UP000307000">
    <property type="component" value="Chromosome"/>
</dbReference>
<dbReference type="Pfam" id="PF01863">
    <property type="entry name" value="YgjP-like"/>
    <property type="match status" value="1"/>
</dbReference>
<evidence type="ECO:0000256" key="1">
    <source>
        <dbReference type="SAM" id="MobiDB-lite"/>
    </source>
</evidence>
<dbReference type="PANTHER" id="PTHR30399">
    <property type="entry name" value="UNCHARACTERIZED PROTEIN YGJP"/>
    <property type="match status" value="1"/>
</dbReference>
<dbReference type="RefSeq" id="WP_138926502.1">
    <property type="nucleotide sequence ID" value="NZ_BAAAGL010000013.1"/>
</dbReference>
<dbReference type="EMBL" id="CP034412">
    <property type="protein sequence ID" value="QCY47617.1"/>
    <property type="molecule type" value="Genomic_DNA"/>
</dbReference>